<evidence type="ECO:0000313" key="1">
    <source>
        <dbReference type="EMBL" id="KAF1812228.1"/>
    </source>
</evidence>
<reference evidence="3" key="2">
    <citation type="submission" date="2020-04" db="EMBL/GenBank/DDBJ databases">
        <authorList>
            <consortium name="NCBI Genome Project"/>
        </authorList>
    </citation>
    <scope>NUCLEOTIDE SEQUENCE</scope>
    <source>
        <strain evidence="3">CBS 781.70</strain>
    </source>
</reference>
<organism evidence="1">
    <name type="scientific">Eremomyces bilateralis CBS 781.70</name>
    <dbReference type="NCBI Taxonomy" id="1392243"/>
    <lineage>
        <taxon>Eukaryota</taxon>
        <taxon>Fungi</taxon>
        <taxon>Dikarya</taxon>
        <taxon>Ascomycota</taxon>
        <taxon>Pezizomycotina</taxon>
        <taxon>Dothideomycetes</taxon>
        <taxon>Dothideomycetes incertae sedis</taxon>
        <taxon>Eremomycetales</taxon>
        <taxon>Eremomycetaceae</taxon>
        <taxon>Eremomyces</taxon>
    </lineage>
</organism>
<reference evidence="1 3" key="1">
    <citation type="submission" date="2020-01" db="EMBL/GenBank/DDBJ databases">
        <authorList>
            <consortium name="DOE Joint Genome Institute"/>
            <person name="Haridas S."/>
            <person name="Albert R."/>
            <person name="Binder M."/>
            <person name="Bloem J."/>
            <person name="Labutti K."/>
            <person name="Salamov A."/>
            <person name="Andreopoulos B."/>
            <person name="Baker S.E."/>
            <person name="Barry K."/>
            <person name="Bills G."/>
            <person name="Bluhm B.H."/>
            <person name="Cannon C."/>
            <person name="Castanera R."/>
            <person name="Culley D.E."/>
            <person name="Daum C."/>
            <person name="Ezra D."/>
            <person name="Gonzalez J.B."/>
            <person name="Henrissat B."/>
            <person name="Kuo A."/>
            <person name="Liang C."/>
            <person name="Lipzen A."/>
            <person name="Lutzoni F."/>
            <person name="Magnuson J."/>
            <person name="Mondo S."/>
            <person name="Nolan M."/>
            <person name="Ohm R."/>
            <person name="Pangilinan J."/>
            <person name="Park H.-J."/>
            <person name="Ramirez L."/>
            <person name="Alfaro M."/>
            <person name="Sun H."/>
            <person name="Tritt A."/>
            <person name="Yoshinaga Y."/>
            <person name="Zwiers L.-H."/>
            <person name="Turgeon B.G."/>
            <person name="Goodwin S.B."/>
            <person name="Spatafora J.W."/>
            <person name="Crous P.W."/>
            <person name="Grigoriev I.V."/>
        </authorList>
    </citation>
    <scope>NUCLEOTIDE SEQUENCE</scope>
    <source>
        <strain evidence="1 3">CBS 781.70</strain>
    </source>
</reference>
<evidence type="ECO:0000313" key="3">
    <source>
        <dbReference type="RefSeq" id="XP_033533859.1"/>
    </source>
</evidence>
<proteinExistence type="predicted"/>
<dbReference type="EMBL" id="ML975158">
    <property type="protein sequence ID" value="KAF1812228.1"/>
    <property type="molecule type" value="Genomic_DNA"/>
</dbReference>
<dbReference type="GeneID" id="54415558"/>
<protein>
    <submittedName>
        <fullName evidence="1 3">Uncharacterized protein</fullName>
    </submittedName>
</protein>
<dbReference type="Proteomes" id="UP000504638">
    <property type="component" value="Unplaced"/>
</dbReference>
<name>A0A6G1G2I5_9PEZI</name>
<dbReference type="AlphaFoldDB" id="A0A6G1G2I5"/>
<sequence length="162" mass="18354">MAIPQREDRCRMSFVDIPRWLCISFDCSARSETTPPTRFIKSQLQIYHVQNTTKHHLHVGKINRRNPPPLLRSTIQFSTIAAISGLDLRLGRRSPSHQRFILPIGAAFSGPSMTSPMQLQGGISRLATRRRRCRSGGEAPEFDEGLHRFQNSAVWAGVVRIH</sequence>
<keyword evidence="2" id="KW-1185">Reference proteome</keyword>
<gene>
    <name evidence="1 3" type="ORF">P152DRAFT_28801</name>
</gene>
<accession>A0A6G1G2I5</accession>
<reference evidence="3" key="3">
    <citation type="submission" date="2025-04" db="UniProtKB">
        <authorList>
            <consortium name="RefSeq"/>
        </authorList>
    </citation>
    <scope>IDENTIFICATION</scope>
    <source>
        <strain evidence="3">CBS 781.70</strain>
    </source>
</reference>
<dbReference type="RefSeq" id="XP_033533859.1">
    <property type="nucleotide sequence ID" value="XM_033674988.1"/>
</dbReference>
<evidence type="ECO:0000313" key="2">
    <source>
        <dbReference type="Proteomes" id="UP000504638"/>
    </source>
</evidence>